<proteinExistence type="predicted"/>
<reference evidence="1 2" key="1">
    <citation type="submission" date="2021-01" db="EMBL/GenBank/DDBJ databases">
        <title>Whole genome shotgun sequence of Plantactinospora mayteni NBRC 109088.</title>
        <authorList>
            <person name="Komaki H."/>
            <person name="Tamura T."/>
        </authorList>
    </citation>
    <scope>NUCLEOTIDE SEQUENCE [LARGE SCALE GENOMIC DNA]</scope>
    <source>
        <strain evidence="1 2">NBRC 109088</strain>
    </source>
</reference>
<dbReference type="InterPro" id="IPR011051">
    <property type="entry name" value="RmlC_Cupin_sf"/>
</dbReference>
<evidence type="ECO:0008006" key="3">
    <source>
        <dbReference type="Google" id="ProtNLM"/>
    </source>
</evidence>
<evidence type="ECO:0000313" key="1">
    <source>
        <dbReference type="EMBL" id="GIG94527.1"/>
    </source>
</evidence>
<sequence>MTAATNFSRGTDLRAALPLGWGFHHATYQPGHGLRLNGRPYAGTTRRLADMLRPPGGPYFLDVPALHQAVRTGDNPVMYDAYRDILPQRPACTDAEIGEGWSADLVIYPAGVLATGEPIRSTGHWNGANQLEIFQTLAGRNLMIVSGWRPDGSRYLYQHTSGPGDLVVVPFGAWHLTYVLDAPTAVFNIYADRLRPARGPSSRAAGKDSQFKYGRRDPLRIAMRNRDGGLCLEGPDLTPWGRPQPCDGIPHWLSHNLGPEKSLCELYITRSVGLLEQLMTAADTAWKNQDWPFG</sequence>
<evidence type="ECO:0000313" key="2">
    <source>
        <dbReference type="Proteomes" id="UP000621500"/>
    </source>
</evidence>
<dbReference type="Proteomes" id="UP000621500">
    <property type="component" value="Unassembled WGS sequence"/>
</dbReference>
<organism evidence="1 2">
    <name type="scientific">Plantactinospora mayteni</name>
    <dbReference type="NCBI Taxonomy" id="566021"/>
    <lineage>
        <taxon>Bacteria</taxon>
        <taxon>Bacillati</taxon>
        <taxon>Actinomycetota</taxon>
        <taxon>Actinomycetes</taxon>
        <taxon>Micromonosporales</taxon>
        <taxon>Micromonosporaceae</taxon>
        <taxon>Plantactinospora</taxon>
    </lineage>
</organism>
<dbReference type="EMBL" id="BONX01000006">
    <property type="protein sequence ID" value="GIG94527.1"/>
    <property type="molecule type" value="Genomic_DNA"/>
</dbReference>
<name>A0ABQ4EIF0_9ACTN</name>
<protein>
    <recommendedName>
        <fullName evidence="3">Glucose-6-phosphate isomerase</fullName>
    </recommendedName>
</protein>
<gene>
    <name evidence="1" type="ORF">Pma05_11000</name>
</gene>
<dbReference type="InterPro" id="IPR014710">
    <property type="entry name" value="RmlC-like_jellyroll"/>
</dbReference>
<dbReference type="CDD" id="cd02208">
    <property type="entry name" value="cupin_RmlC-like"/>
    <property type="match status" value="1"/>
</dbReference>
<accession>A0ABQ4EIF0</accession>
<comment type="caution">
    <text evidence="1">The sequence shown here is derived from an EMBL/GenBank/DDBJ whole genome shotgun (WGS) entry which is preliminary data.</text>
</comment>
<keyword evidence="2" id="KW-1185">Reference proteome</keyword>
<dbReference type="SUPFAM" id="SSF51182">
    <property type="entry name" value="RmlC-like cupins"/>
    <property type="match status" value="1"/>
</dbReference>
<dbReference type="Gene3D" id="2.60.120.10">
    <property type="entry name" value="Jelly Rolls"/>
    <property type="match status" value="1"/>
</dbReference>